<evidence type="ECO:0000313" key="1">
    <source>
        <dbReference type="EMBL" id="RDB24252.1"/>
    </source>
</evidence>
<proteinExistence type="predicted"/>
<dbReference type="EMBL" id="LUEZ02000045">
    <property type="protein sequence ID" value="RDB24252.1"/>
    <property type="molecule type" value="Genomic_DNA"/>
</dbReference>
<comment type="caution">
    <text evidence="1">The sequence shown here is derived from an EMBL/GenBank/DDBJ whole genome shotgun (WGS) entry which is preliminary data.</text>
</comment>
<dbReference type="OrthoDB" id="3145912at2759"/>
<dbReference type="AlphaFoldDB" id="A0A369JSE0"/>
<sequence>MATVLKAGGLLGSLPVDLKREILETIAYVYPHVAPRLTLVSRDVQRWIEQIIYREIFLMNNHHLGFFHSHDDGANSLTLLQKFTRTMETRPASFFADHVKTLHFDGPFVVATILSILKVCTGVTNLGCYARIEVPEDQSDTTTEPVYRAIHTLPLQRLFISQENLDALLQVDVSDSLLKNVTHLAVVDGWNFHPSRFPNLTHLAVIPDVDGRFATYVKQALANTQIVSVVAMLNYVNSTKTSKPLQELKDSADPRFVVFTLPLSEKRFIEDDLWDLAMEFPDEDQPVAYLDEIPGPRLLSFAELSALGL</sequence>
<protein>
    <recommendedName>
        <fullName evidence="3">F-box domain-containing protein</fullName>
    </recommendedName>
</protein>
<reference evidence="1" key="1">
    <citation type="submission" date="2018-04" db="EMBL/GenBank/DDBJ databases">
        <title>Whole genome sequencing of Hypsizygus marmoreus.</title>
        <authorList>
            <person name="Choi I.-G."/>
            <person name="Min B."/>
            <person name="Kim J.-G."/>
            <person name="Kim S."/>
            <person name="Oh Y.-L."/>
            <person name="Kong W.-S."/>
            <person name="Park H."/>
            <person name="Jeong J."/>
            <person name="Song E.-S."/>
        </authorList>
    </citation>
    <scope>NUCLEOTIDE SEQUENCE [LARGE SCALE GENOMIC DNA]</scope>
    <source>
        <strain evidence="1">51987-8</strain>
    </source>
</reference>
<accession>A0A369JSE0</accession>
<dbReference type="Proteomes" id="UP000076154">
    <property type="component" value="Unassembled WGS sequence"/>
</dbReference>
<evidence type="ECO:0000313" key="2">
    <source>
        <dbReference type="Proteomes" id="UP000076154"/>
    </source>
</evidence>
<dbReference type="InParanoid" id="A0A369JSE0"/>
<gene>
    <name evidence="1" type="ORF">Hypma_008624</name>
</gene>
<organism evidence="1 2">
    <name type="scientific">Hypsizygus marmoreus</name>
    <name type="common">White beech mushroom</name>
    <name type="synonym">Agaricus marmoreus</name>
    <dbReference type="NCBI Taxonomy" id="39966"/>
    <lineage>
        <taxon>Eukaryota</taxon>
        <taxon>Fungi</taxon>
        <taxon>Dikarya</taxon>
        <taxon>Basidiomycota</taxon>
        <taxon>Agaricomycotina</taxon>
        <taxon>Agaricomycetes</taxon>
        <taxon>Agaricomycetidae</taxon>
        <taxon>Agaricales</taxon>
        <taxon>Tricholomatineae</taxon>
        <taxon>Lyophyllaceae</taxon>
        <taxon>Hypsizygus</taxon>
    </lineage>
</organism>
<keyword evidence="2" id="KW-1185">Reference proteome</keyword>
<name>A0A369JSE0_HYPMA</name>
<evidence type="ECO:0008006" key="3">
    <source>
        <dbReference type="Google" id="ProtNLM"/>
    </source>
</evidence>